<evidence type="ECO:0000256" key="6">
    <source>
        <dbReference type="SAM" id="Phobius"/>
    </source>
</evidence>
<comment type="subcellular location">
    <subcellularLocation>
        <location evidence="1">Cell membrane</location>
        <topology evidence="1">Multi-pass membrane protein</topology>
    </subcellularLocation>
</comment>
<accession>A0ABY6CEU7</accession>
<keyword evidence="3 6" id="KW-0812">Transmembrane</keyword>
<dbReference type="PANTHER" id="PTHR35007:SF2">
    <property type="entry name" value="PILUS ASSEMBLE PROTEIN"/>
    <property type="match status" value="1"/>
</dbReference>
<feature type="transmembrane region" description="Helical" evidence="6">
    <location>
        <begin position="12"/>
        <end position="35"/>
    </location>
</feature>
<evidence type="ECO:0000256" key="2">
    <source>
        <dbReference type="ARBA" id="ARBA00022475"/>
    </source>
</evidence>
<keyword evidence="5 6" id="KW-0472">Membrane</keyword>
<dbReference type="RefSeq" id="WP_113122647.1">
    <property type="nucleotide sequence ID" value="NZ_CP104965.1"/>
</dbReference>
<protein>
    <submittedName>
        <fullName evidence="8">Type II secretion system F family protein</fullName>
    </submittedName>
</protein>
<organism evidence="8 9">
    <name type="scientific">Devosia neptuniae</name>
    <dbReference type="NCBI Taxonomy" id="191302"/>
    <lineage>
        <taxon>Bacteria</taxon>
        <taxon>Pseudomonadati</taxon>
        <taxon>Pseudomonadota</taxon>
        <taxon>Alphaproteobacteria</taxon>
        <taxon>Hyphomicrobiales</taxon>
        <taxon>Devosiaceae</taxon>
        <taxon>Devosia</taxon>
    </lineage>
</organism>
<keyword evidence="4 6" id="KW-1133">Transmembrane helix</keyword>
<feature type="transmembrane region" description="Helical" evidence="6">
    <location>
        <begin position="122"/>
        <end position="144"/>
    </location>
</feature>
<dbReference type="PANTHER" id="PTHR35007">
    <property type="entry name" value="INTEGRAL MEMBRANE PROTEIN-RELATED"/>
    <property type="match status" value="1"/>
</dbReference>
<evidence type="ECO:0000256" key="3">
    <source>
        <dbReference type="ARBA" id="ARBA00022692"/>
    </source>
</evidence>
<name>A0ABY6CEU7_9HYPH</name>
<keyword evidence="9" id="KW-1185">Reference proteome</keyword>
<evidence type="ECO:0000259" key="7">
    <source>
        <dbReference type="Pfam" id="PF00482"/>
    </source>
</evidence>
<dbReference type="InterPro" id="IPR018076">
    <property type="entry name" value="T2SS_GspF_dom"/>
</dbReference>
<evidence type="ECO:0000313" key="9">
    <source>
        <dbReference type="Proteomes" id="UP001061862"/>
    </source>
</evidence>
<feature type="transmembrane region" description="Helical" evidence="6">
    <location>
        <begin position="150"/>
        <end position="172"/>
    </location>
</feature>
<evidence type="ECO:0000256" key="5">
    <source>
        <dbReference type="ARBA" id="ARBA00023136"/>
    </source>
</evidence>
<evidence type="ECO:0000256" key="1">
    <source>
        <dbReference type="ARBA" id="ARBA00004651"/>
    </source>
</evidence>
<evidence type="ECO:0000256" key="4">
    <source>
        <dbReference type="ARBA" id="ARBA00022989"/>
    </source>
</evidence>
<reference evidence="8 9" key="1">
    <citation type="submission" date="2022-09" db="EMBL/GenBank/DDBJ databases">
        <title>Interaction between co-microsymbionts with complementary sets of symbiotic genes in legume-rhizobium systems.</title>
        <authorList>
            <person name="Safronova V."/>
            <person name="Sazanova A."/>
            <person name="Afonin A."/>
            <person name="Chirak E."/>
        </authorList>
    </citation>
    <scope>NUCLEOTIDE SEQUENCE [LARGE SCALE GENOMIC DNA]</scope>
    <source>
        <strain evidence="8 9">A18/4-1</strain>
    </source>
</reference>
<sequence>MNIVEMLTQRESLIAILAAISAAAIVYTFGSSFIVRSEMKTRIRRVALERDKMRAEEMARLRGLASNGGEGRGSIRRAGETKSYMKKVVERFDLKKAFQDDATVDKLAMAGFRGQGHLTTFLFMRLATPLGIFLFAALYLMVLAPGGRPLYLNLVYSIGAGIVGSYLPILLLKNTTSKRQFSIRRAWPDCLDLLLLCVEAGMSMEHAFKRVAREIGQQSAELAEELTLTTAELSFLEDRTRAYDNLGRRIGLDNVRSVMTALIQADRYGTSVGQALRVMAEEGREARMMEAEKKAASLPPKLTVPLILFFLPVLFIVILAPAAIKIFGPGGAASGGMG</sequence>
<gene>
    <name evidence="8" type="ORF">N8A98_06120</name>
</gene>
<proteinExistence type="predicted"/>
<keyword evidence="2" id="KW-1003">Cell membrane</keyword>
<dbReference type="Pfam" id="PF00482">
    <property type="entry name" value="T2SSF"/>
    <property type="match status" value="1"/>
</dbReference>
<dbReference type="Proteomes" id="UP001061862">
    <property type="component" value="Chromosome"/>
</dbReference>
<feature type="domain" description="Type II secretion system protein GspF" evidence="7">
    <location>
        <begin position="191"/>
        <end position="319"/>
    </location>
</feature>
<evidence type="ECO:0000313" key="8">
    <source>
        <dbReference type="EMBL" id="UXN70760.1"/>
    </source>
</evidence>
<dbReference type="EMBL" id="CP104965">
    <property type="protein sequence ID" value="UXN70760.1"/>
    <property type="molecule type" value="Genomic_DNA"/>
</dbReference>
<feature type="transmembrane region" description="Helical" evidence="6">
    <location>
        <begin position="302"/>
        <end position="324"/>
    </location>
</feature>